<dbReference type="InterPro" id="IPR003660">
    <property type="entry name" value="HAMP_dom"/>
</dbReference>
<evidence type="ECO:0000256" key="1">
    <source>
        <dbReference type="ARBA" id="ARBA00004141"/>
    </source>
</evidence>
<dbReference type="InterPro" id="IPR047347">
    <property type="entry name" value="YvaQ-like_sensor"/>
</dbReference>
<dbReference type="InterPro" id="IPR004089">
    <property type="entry name" value="MCPsignal_dom"/>
</dbReference>
<evidence type="ECO:0000256" key="8">
    <source>
        <dbReference type="SAM" id="Phobius"/>
    </source>
</evidence>
<dbReference type="InterPro" id="IPR024478">
    <property type="entry name" value="HlyB_4HB_MCP"/>
</dbReference>
<comment type="subcellular location">
    <subcellularLocation>
        <location evidence="1">Membrane</location>
        <topology evidence="1">Multi-pass membrane protein</topology>
    </subcellularLocation>
</comment>
<reference evidence="11 12" key="1">
    <citation type="submission" date="2024-01" db="EMBL/GenBank/DDBJ databases">
        <title>Uliginosibacterium soil sp. nov.</title>
        <authorList>
            <person name="Lv Y."/>
        </authorList>
    </citation>
    <scope>NUCLEOTIDE SEQUENCE [LARGE SCALE GENOMIC DNA]</scope>
    <source>
        <strain evidence="11 12">H3</strain>
    </source>
</reference>
<comment type="similarity">
    <text evidence="6">Belongs to the methyl-accepting chemotaxis (MCP) protein family.</text>
</comment>
<dbReference type="PANTHER" id="PTHR32089:SF119">
    <property type="entry name" value="METHYL-ACCEPTING CHEMOTAXIS PROTEIN CTPL"/>
    <property type="match status" value="1"/>
</dbReference>
<dbReference type="CDD" id="cd06225">
    <property type="entry name" value="HAMP"/>
    <property type="match status" value="1"/>
</dbReference>
<dbReference type="SUPFAM" id="SSF58104">
    <property type="entry name" value="Methyl-accepting chemotaxis protein (MCP) signaling domain"/>
    <property type="match status" value="1"/>
</dbReference>
<keyword evidence="3 8" id="KW-1133">Transmembrane helix</keyword>
<dbReference type="Pfam" id="PF12729">
    <property type="entry name" value="4HB_MCP_1"/>
    <property type="match status" value="1"/>
</dbReference>
<evidence type="ECO:0000313" key="12">
    <source>
        <dbReference type="Proteomes" id="UP001331561"/>
    </source>
</evidence>
<comment type="caution">
    <text evidence="11">The sequence shown here is derived from an EMBL/GenBank/DDBJ whole genome shotgun (WGS) entry which is preliminary data.</text>
</comment>
<evidence type="ECO:0000256" key="5">
    <source>
        <dbReference type="ARBA" id="ARBA00023224"/>
    </source>
</evidence>
<proteinExistence type="inferred from homology"/>
<dbReference type="Gene3D" id="1.10.287.950">
    <property type="entry name" value="Methyl-accepting chemotaxis protein"/>
    <property type="match status" value="1"/>
</dbReference>
<dbReference type="Pfam" id="PF00672">
    <property type="entry name" value="HAMP"/>
    <property type="match status" value="1"/>
</dbReference>
<evidence type="ECO:0000256" key="2">
    <source>
        <dbReference type="ARBA" id="ARBA00022692"/>
    </source>
</evidence>
<evidence type="ECO:0000259" key="9">
    <source>
        <dbReference type="PROSITE" id="PS50111"/>
    </source>
</evidence>
<feature type="domain" description="Methyl-accepting transducer" evidence="9">
    <location>
        <begin position="266"/>
        <end position="502"/>
    </location>
</feature>
<dbReference type="CDD" id="cd19411">
    <property type="entry name" value="MCP2201-like_sensor"/>
    <property type="match status" value="1"/>
</dbReference>
<evidence type="ECO:0000256" key="7">
    <source>
        <dbReference type="PROSITE-ProRule" id="PRU00284"/>
    </source>
</evidence>
<protein>
    <submittedName>
        <fullName evidence="11">Methyl-accepting chemotaxis protein</fullName>
    </submittedName>
</protein>
<evidence type="ECO:0000313" key="11">
    <source>
        <dbReference type="EMBL" id="MEC5385560.1"/>
    </source>
</evidence>
<dbReference type="Proteomes" id="UP001331561">
    <property type="component" value="Unassembled WGS sequence"/>
</dbReference>
<feature type="domain" description="HAMP" evidence="10">
    <location>
        <begin position="208"/>
        <end position="261"/>
    </location>
</feature>
<dbReference type="RefSeq" id="WP_327598512.1">
    <property type="nucleotide sequence ID" value="NZ_JAYXHS010000001.1"/>
</dbReference>
<evidence type="ECO:0000256" key="6">
    <source>
        <dbReference type="ARBA" id="ARBA00029447"/>
    </source>
</evidence>
<dbReference type="PROSITE" id="PS50111">
    <property type="entry name" value="CHEMOTAXIS_TRANSDUC_2"/>
    <property type="match status" value="1"/>
</dbReference>
<dbReference type="SMART" id="SM00283">
    <property type="entry name" value="MA"/>
    <property type="match status" value="1"/>
</dbReference>
<name>A0ABU6K3G4_9RHOO</name>
<feature type="transmembrane region" description="Helical" evidence="8">
    <location>
        <begin position="186"/>
        <end position="207"/>
    </location>
</feature>
<dbReference type="PANTHER" id="PTHR32089">
    <property type="entry name" value="METHYL-ACCEPTING CHEMOTAXIS PROTEIN MCPB"/>
    <property type="match status" value="1"/>
</dbReference>
<sequence>MKLTIAARLTVMIAISAIALVVVGLAGMLSANALSTSLDKVNGNTIPSIGAIDDMETSVLNIRLGALLYTSAATPEIAERADERIRTYRQRLQGLFETYGTLVADDEDRRLFEDDRAATQAFLEAVDGIVAKARQQDAEGARALNNAMRPLADKLYDTLEVHAAYNEKSAKANAQDAADTRNSGRWIAWGAIVLGLAMIGGVGYFTIRSIKAALSNTQSVLVRIERDQDFTVRVPILQQDEIGEMAGILNRLIDKLQSNLKTIAESTQRVASAANRMAVTAGQVATASGQQSSSAADMAASIEEMTVSIGHVGDRAAEANQLSSTSGVLADTGEQVIGQTVTDINDIAGTVNHASGRIRELETQSDRISSVVAVIREVADQTNLLALNAAIEAARAGEQGRGFAVVADEVRKLAERTASSTHEISSMVETVRGSAKEAVESMGTAVTRVAAGVERAANASDAIRQIGSSSREAVDMVSEITHAIREQNAASTSIAQQVERIAQMAEESNTAASESAQAARELDTLAGSMQRVVASYRL</sequence>
<dbReference type="EMBL" id="JAYXHS010000001">
    <property type="protein sequence ID" value="MEC5385560.1"/>
    <property type="molecule type" value="Genomic_DNA"/>
</dbReference>
<dbReference type="SMART" id="SM00304">
    <property type="entry name" value="HAMP"/>
    <property type="match status" value="2"/>
</dbReference>
<accession>A0ABU6K3G4</accession>
<gene>
    <name evidence="11" type="ORF">VVD49_07480</name>
</gene>
<dbReference type="CDD" id="cd11386">
    <property type="entry name" value="MCP_signal"/>
    <property type="match status" value="1"/>
</dbReference>
<evidence type="ECO:0000259" key="10">
    <source>
        <dbReference type="PROSITE" id="PS50885"/>
    </source>
</evidence>
<keyword evidence="2 8" id="KW-0812">Transmembrane</keyword>
<keyword evidence="4 8" id="KW-0472">Membrane</keyword>
<keyword evidence="5 7" id="KW-0807">Transducer</keyword>
<keyword evidence="12" id="KW-1185">Reference proteome</keyword>
<organism evidence="11 12">
    <name type="scientific">Uliginosibacterium silvisoli</name>
    <dbReference type="NCBI Taxonomy" id="3114758"/>
    <lineage>
        <taxon>Bacteria</taxon>
        <taxon>Pseudomonadati</taxon>
        <taxon>Pseudomonadota</taxon>
        <taxon>Betaproteobacteria</taxon>
        <taxon>Rhodocyclales</taxon>
        <taxon>Zoogloeaceae</taxon>
        <taxon>Uliginosibacterium</taxon>
    </lineage>
</organism>
<evidence type="ECO:0000256" key="3">
    <source>
        <dbReference type="ARBA" id="ARBA00022989"/>
    </source>
</evidence>
<dbReference type="InterPro" id="IPR004090">
    <property type="entry name" value="Chemotax_Me-accpt_rcpt"/>
</dbReference>
<evidence type="ECO:0000256" key="4">
    <source>
        <dbReference type="ARBA" id="ARBA00023136"/>
    </source>
</evidence>
<dbReference type="PRINTS" id="PR00260">
    <property type="entry name" value="CHEMTRNSDUCR"/>
</dbReference>
<dbReference type="Pfam" id="PF00015">
    <property type="entry name" value="MCPsignal"/>
    <property type="match status" value="1"/>
</dbReference>
<dbReference type="PROSITE" id="PS50885">
    <property type="entry name" value="HAMP"/>
    <property type="match status" value="1"/>
</dbReference>